<comment type="caution">
    <text evidence="3">The sequence shown here is derived from an EMBL/GenBank/DDBJ whole genome shotgun (WGS) entry which is preliminary data.</text>
</comment>
<dbReference type="InterPro" id="IPR020904">
    <property type="entry name" value="Sc_DH/Rdtase_CS"/>
</dbReference>
<reference evidence="3" key="1">
    <citation type="submission" date="2023-08" db="EMBL/GenBank/DDBJ databases">
        <title>Black Yeasts Isolated from many extreme environments.</title>
        <authorList>
            <person name="Coleine C."/>
            <person name="Stajich J.E."/>
            <person name="Selbmann L."/>
        </authorList>
    </citation>
    <scope>NUCLEOTIDE SEQUENCE</scope>
    <source>
        <strain evidence="3">CCFEE 5401</strain>
    </source>
</reference>
<evidence type="ECO:0000313" key="4">
    <source>
        <dbReference type="Proteomes" id="UP001310890"/>
    </source>
</evidence>
<dbReference type="InterPro" id="IPR002347">
    <property type="entry name" value="SDR_fam"/>
</dbReference>
<dbReference type="PRINTS" id="PR00081">
    <property type="entry name" value="GDHRDH"/>
</dbReference>
<dbReference type="EMBL" id="JAVRRL010000034">
    <property type="protein sequence ID" value="KAK5112019.1"/>
    <property type="molecule type" value="Genomic_DNA"/>
</dbReference>
<protein>
    <recommendedName>
        <fullName evidence="5">Oxidoreductase</fullName>
    </recommendedName>
</protein>
<evidence type="ECO:0008006" key="5">
    <source>
        <dbReference type="Google" id="ProtNLM"/>
    </source>
</evidence>
<name>A0AAN7TFE7_9PEZI</name>
<evidence type="ECO:0000256" key="1">
    <source>
        <dbReference type="ARBA" id="ARBA00022857"/>
    </source>
</evidence>
<proteinExistence type="inferred from homology"/>
<dbReference type="GO" id="GO:0016616">
    <property type="term" value="F:oxidoreductase activity, acting on the CH-OH group of donors, NAD or NADP as acceptor"/>
    <property type="evidence" value="ECO:0007669"/>
    <property type="project" value="TreeGrafter"/>
</dbReference>
<dbReference type="Proteomes" id="UP001310890">
    <property type="component" value="Unassembled WGS sequence"/>
</dbReference>
<dbReference type="AlphaFoldDB" id="A0AAN7TFE7"/>
<dbReference type="InterPro" id="IPR052184">
    <property type="entry name" value="SDR_enzymes"/>
</dbReference>
<dbReference type="PRINTS" id="PR00080">
    <property type="entry name" value="SDRFAMILY"/>
</dbReference>
<dbReference type="SUPFAM" id="SSF51735">
    <property type="entry name" value="NAD(P)-binding Rossmann-fold domains"/>
    <property type="match status" value="1"/>
</dbReference>
<accession>A0AAN7TFE7</accession>
<gene>
    <name evidence="3" type="ORF">LTR62_004553</name>
</gene>
<dbReference type="PANTHER" id="PTHR45458">
    <property type="entry name" value="SHORT-CHAIN DEHYDROGENASE/REDUCTASE SDR"/>
    <property type="match status" value="1"/>
</dbReference>
<dbReference type="PROSITE" id="PS00061">
    <property type="entry name" value="ADH_SHORT"/>
    <property type="match status" value="1"/>
</dbReference>
<sequence>MTPPKTWLIVGASRGIGYEFVKQALDRGDRVYATVRKPEAKHTASYWSQSTAVEPNQCVTLACDVLSEKSINDCVASLLQAGCRSIDYVVVNAGVLKYPNRATEISCDDFAFHLHSNTIGPIICAQRLLQSNLTIGSITFISSDSGSVTQFNAFEDGFGAYGASKAALNQMARHMAEELKRKKSPTIILMLHPGEVDTDMGKIDDLPWEIEGGQMTAEESVRACVKTIVSKGPQDSGTFWKWNNQPHPW</sequence>
<comment type="similarity">
    <text evidence="2">Belongs to the short-chain dehydrogenases/reductases (SDR) family.</text>
</comment>
<keyword evidence="1" id="KW-0521">NADP</keyword>
<evidence type="ECO:0000313" key="3">
    <source>
        <dbReference type="EMBL" id="KAK5112019.1"/>
    </source>
</evidence>
<dbReference type="PANTHER" id="PTHR45458:SF1">
    <property type="entry name" value="SHORT CHAIN DEHYDROGENASE"/>
    <property type="match status" value="1"/>
</dbReference>
<dbReference type="InterPro" id="IPR036291">
    <property type="entry name" value="NAD(P)-bd_dom_sf"/>
</dbReference>
<dbReference type="Gene3D" id="3.40.50.720">
    <property type="entry name" value="NAD(P)-binding Rossmann-like Domain"/>
    <property type="match status" value="1"/>
</dbReference>
<organism evidence="3 4">
    <name type="scientific">Meristemomyces frigidus</name>
    <dbReference type="NCBI Taxonomy" id="1508187"/>
    <lineage>
        <taxon>Eukaryota</taxon>
        <taxon>Fungi</taxon>
        <taxon>Dikarya</taxon>
        <taxon>Ascomycota</taxon>
        <taxon>Pezizomycotina</taxon>
        <taxon>Dothideomycetes</taxon>
        <taxon>Dothideomycetidae</taxon>
        <taxon>Mycosphaerellales</taxon>
        <taxon>Teratosphaeriaceae</taxon>
        <taxon>Meristemomyces</taxon>
    </lineage>
</organism>
<dbReference type="Pfam" id="PF00106">
    <property type="entry name" value="adh_short"/>
    <property type="match status" value="1"/>
</dbReference>
<evidence type="ECO:0000256" key="2">
    <source>
        <dbReference type="RuleBase" id="RU000363"/>
    </source>
</evidence>